<keyword evidence="12" id="KW-0067">ATP-binding</keyword>
<evidence type="ECO:0000256" key="3">
    <source>
        <dbReference type="ARBA" id="ARBA00022543"/>
    </source>
</evidence>
<evidence type="ECO:0000256" key="1">
    <source>
        <dbReference type="ARBA" id="ARBA00000085"/>
    </source>
</evidence>
<evidence type="ECO:0000256" key="10">
    <source>
        <dbReference type="ARBA" id="ARBA00022741"/>
    </source>
</evidence>
<dbReference type="InterPro" id="IPR013655">
    <property type="entry name" value="PAS_fold_3"/>
</dbReference>
<dbReference type="InterPro" id="IPR001610">
    <property type="entry name" value="PAC"/>
</dbReference>
<keyword evidence="13" id="KW-0157">Chromophore</keyword>
<dbReference type="PANTHER" id="PTHR41523">
    <property type="entry name" value="TWO-COMPONENT SYSTEM SENSOR PROTEIN"/>
    <property type="match status" value="1"/>
</dbReference>
<dbReference type="GO" id="GO:0009881">
    <property type="term" value="F:photoreceptor activity"/>
    <property type="evidence" value="ECO:0007669"/>
    <property type="project" value="UniProtKB-KW"/>
</dbReference>
<evidence type="ECO:0000256" key="12">
    <source>
        <dbReference type="ARBA" id="ARBA00022840"/>
    </source>
</evidence>
<dbReference type="Proteomes" id="UP000635071">
    <property type="component" value="Unassembled WGS sequence"/>
</dbReference>
<dbReference type="Gene3D" id="3.30.565.10">
    <property type="entry name" value="Histidine kinase-like ATPase, C-terminal domain"/>
    <property type="match status" value="1"/>
</dbReference>
<keyword evidence="7" id="KW-0288">FMN</keyword>
<evidence type="ECO:0000256" key="2">
    <source>
        <dbReference type="ARBA" id="ARBA00012438"/>
    </source>
</evidence>
<dbReference type="PROSITE" id="PS50113">
    <property type="entry name" value="PAC"/>
    <property type="match status" value="1"/>
</dbReference>
<keyword evidence="8" id="KW-0808">Transferase</keyword>
<dbReference type="SMART" id="SM00086">
    <property type="entry name" value="PAC"/>
    <property type="match status" value="1"/>
</dbReference>
<dbReference type="AlphaFoldDB" id="A0A916ZR81"/>
<dbReference type="Gene3D" id="3.30.450.20">
    <property type="entry name" value="PAS domain"/>
    <property type="match status" value="1"/>
</dbReference>
<keyword evidence="9" id="KW-0677">Repeat</keyword>
<keyword evidence="6" id="KW-0285">Flavoprotein</keyword>
<name>A0A916ZR81_9SPHN</name>
<dbReference type="PANTHER" id="PTHR41523:SF8">
    <property type="entry name" value="ETHYLENE RESPONSE SENSOR PROTEIN"/>
    <property type="match status" value="1"/>
</dbReference>
<evidence type="ECO:0000256" key="9">
    <source>
        <dbReference type="ARBA" id="ARBA00022737"/>
    </source>
</evidence>
<keyword evidence="11" id="KW-0418">Kinase</keyword>
<keyword evidence="10" id="KW-0547">Nucleotide-binding</keyword>
<protein>
    <recommendedName>
        <fullName evidence="2">histidine kinase</fullName>
        <ecNumber evidence="2">2.7.13.3</ecNumber>
    </recommendedName>
</protein>
<keyword evidence="14" id="KW-0843">Virulence</keyword>
<evidence type="ECO:0000256" key="4">
    <source>
        <dbReference type="ARBA" id="ARBA00022553"/>
    </source>
</evidence>
<dbReference type="InterPro" id="IPR000700">
    <property type="entry name" value="PAS-assoc_C"/>
</dbReference>
<dbReference type="SUPFAM" id="SSF55874">
    <property type="entry name" value="ATPase domain of HSP90 chaperone/DNA topoisomerase II/histidine kinase"/>
    <property type="match status" value="1"/>
</dbReference>
<evidence type="ECO:0000256" key="5">
    <source>
        <dbReference type="ARBA" id="ARBA00022606"/>
    </source>
</evidence>
<evidence type="ECO:0000313" key="17">
    <source>
        <dbReference type="EMBL" id="GGE10124.1"/>
    </source>
</evidence>
<dbReference type="FunFam" id="3.30.450.20:FF:000099">
    <property type="entry name" value="Sensory box sensor histidine kinase"/>
    <property type="match status" value="1"/>
</dbReference>
<keyword evidence="3" id="KW-0600">Photoreceptor protein</keyword>
<dbReference type="SMART" id="SM00911">
    <property type="entry name" value="HWE_HK"/>
    <property type="match status" value="1"/>
</dbReference>
<evidence type="ECO:0000256" key="6">
    <source>
        <dbReference type="ARBA" id="ARBA00022630"/>
    </source>
</evidence>
<evidence type="ECO:0000256" key="15">
    <source>
        <dbReference type="ARBA" id="ARBA00023170"/>
    </source>
</evidence>
<dbReference type="GO" id="GO:0004673">
    <property type="term" value="F:protein histidine kinase activity"/>
    <property type="evidence" value="ECO:0007669"/>
    <property type="project" value="UniProtKB-EC"/>
</dbReference>
<evidence type="ECO:0000256" key="13">
    <source>
        <dbReference type="ARBA" id="ARBA00022991"/>
    </source>
</evidence>
<keyword evidence="4" id="KW-0597">Phosphoprotein</keyword>
<dbReference type="GO" id="GO:0005524">
    <property type="term" value="F:ATP binding"/>
    <property type="evidence" value="ECO:0007669"/>
    <property type="project" value="UniProtKB-KW"/>
</dbReference>
<keyword evidence="18" id="KW-1185">Reference proteome</keyword>
<sequence length="338" mass="37143">MTIQFDPGSAALAGGDGFHVLANTMPQMVWSTRPDGFHDYYNARWYEFTGVPEGSTDGKAWNGMFHPEDQQRAWDLWSASLATGAPYEIEYRLRDAAGDYRWVLGRALPIRDGEGRITRWFGTCTDIHDQKLAMEQREILSHELSHRIKNIFSVVGGLVSISAREHPEFRGIADELRARIMALGRAHDFVRPHSAASARASHNPASLKGMLAQLLAAYRTKGRERIVITGEDIDIDDRSATPLALVFHEMATNAAKYGALSVYEGQVAVSIGRGADGAAEIVWQERGGPAVAVPGRSGFGTRLMDLSVVRQLGGTIAREWLVGGLRVGITVPMTAMRR</sequence>
<dbReference type="Pfam" id="PF08447">
    <property type="entry name" value="PAS_3"/>
    <property type="match status" value="1"/>
</dbReference>
<keyword evidence="15" id="KW-0675">Receptor</keyword>
<accession>A0A916ZR81</accession>
<dbReference type="InterPro" id="IPR036890">
    <property type="entry name" value="HATPase_C_sf"/>
</dbReference>
<dbReference type="EMBL" id="BMJM01000004">
    <property type="protein sequence ID" value="GGE10124.1"/>
    <property type="molecule type" value="Genomic_DNA"/>
</dbReference>
<dbReference type="EC" id="2.7.13.3" evidence="2"/>
<dbReference type="InterPro" id="IPR000014">
    <property type="entry name" value="PAS"/>
</dbReference>
<dbReference type="NCBIfam" id="TIGR00229">
    <property type="entry name" value="sensory_box"/>
    <property type="match status" value="1"/>
</dbReference>
<keyword evidence="5" id="KW-0716">Sensory transduction</keyword>
<reference evidence="17" key="2">
    <citation type="submission" date="2020-09" db="EMBL/GenBank/DDBJ databases">
        <authorList>
            <person name="Sun Q."/>
            <person name="Zhou Y."/>
        </authorList>
    </citation>
    <scope>NUCLEOTIDE SEQUENCE</scope>
    <source>
        <strain evidence="17">CGMCC 1.15519</strain>
    </source>
</reference>
<dbReference type="CDD" id="cd00130">
    <property type="entry name" value="PAS"/>
    <property type="match status" value="1"/>
</dbReference>
<evidence type="ECO:0000256" key="14">
    <source>
        <dbReference type="ARBA" id="ARBA00023026"/>
    </source>
</evidence>
<gene>
    <name evidence="17" type="ORF">GCM10011529_15590</name>
</gene>
<evidence type="ECO:0000256" key="11">
    <source>
        <dbReference type="ARBA" id="ARBA00022777"/>
    </source>
</evidence>
<evidence type="ECO:0000256" key="7">
    <source>
        <dbReference type="ARBA" id="ARBA00022643"/>
    </source>
</evidence>
<dbReference type="InterPro" id="IPR035965">
    <property type="entry name" value="PAS-like_dom_sf"/>
</dbReference>
<organism evidence="17 18">
    <name type="scientific">Sandarakinorhabdus glacialis</name>
    <dbReference type="NCBI Taxonomy" id="1614636"/>
    <lineage>
        <taxon>Bacteria</taxon>
        <taxon>Pseudomonadati</taxon>
        <taxon>Pseudomonadota</taxon>
        <taxon>Alphaproteobacteria</taxon>
        <taxon>Sphingomonadales</taxon>
        <taxon>Sphingosinicellaceae</taxon>
        <taxon>Sandarakinorhabdus</taxon>
    </lineage>
</organism>
<feature type="domain" description="PAC" evidence="16">
    <location>
        <begin position="87"/>
        <end position="139"/>
    </location>
</feature>
<evidence type="ECO:0000313" key="18">
    <source>
        <dbReference type="Proteomes" id="UP000635071"/>
    </source>
</evidence>
<dbReference type="SUPFAM" id="SSF55785">
    <property type="entry name" value="PYP-like sensor domain (PAS domain)"/>
    <property type="match status" value="1"/>
</dbReference>
<evidence type="ECO:0000259" key="16">
    <source>
        <dbReference type="PROSITE" id="PS50113"/>
    </source>
</evidence>
<dbReference type="Pfam" id="PF07536">
    <property type="entry name" value="HWE_HK"/>
    <property type="match status" value="1"/>
</dbReference>
<comment type="catalytic activity">
    <reaction evidence="1">
        <text>ATP + protein L-histidine = ADP + protein N-phospho-L-histidine.</text>
        <dbReference type="EC" id="2.7.13.3"/>
    </reaction>
</comment>
<comment type="caution">
    <text evidence="17">The sequence shown here is derived from an EMBL/GenBank/DDBJ whole genome shotgun (WGS) entry which is preliminary data.</text>
</comment>
<evidence type="ECO:0000256" key="8">
    <source>
        <dbReference type="ARBA" id="ARBA00022679"/>
    </source>
</evidence>
<reference evidence="17" key="1">
    <citation type="journal article" date="2014" name="Int. J. Syst. Evol. Microbiol.">
        <title>Complete genome sequence of Corynebacterium casei LMG S-19264T (=DSM 44701T), isolated from a smear-ripened cheese.</title>
        <authorList>
            <consortium name="US DOE Joint Genome Institute (JGI-PGF)"/>
            <person name="Walter F."/>
            <person name="Albersmeier A."/>
            <person name="Kalinowski J."/>
            <person name="Ruckert C."/>
        </authorList>
    </citation>
    <scope>NUCLEOTIDE SEQUENCE</scope>
    <source>
        <strain evidence="17">CGMCC 1.15519</strain>
    </source>
</reference>
<proteinExistence type="predicted"/>
<dbReference type="InterPro" id="IPR011102">
    <property type="entry name" value="Sig_transdc_His_kinase_HWE"/>
</dbReference>